<feature type="domain" description="Transketolase N-terminal" evidence="5">
    <location>
        <begin position="50"/>
        <end position="274"/>
    </location>
</feature>
<geneLocation type="plasmid" evidence="7">
    <name>pMaq22A_1p DNA</name>
</geneLocation>
<dbReference type="Proteomes" id="UP000061432">
    <property type="component" value="Plasmid pMaq22A_1p"/>
</dbReference>
<gene>
    <name evidence="6" type="ORF">Maq22A_1p33925</name>
</gene>
<name>A0A0C6G039_9HYPH</name>
<dbReference type="SUPFAM" id="SSF52518">
    <property type="entry name" value="Thiamin diphosphate-binding fold (THDP-binding)"/>
    <property type="match status" value="1"/>
</dbReference>
<keyword evidence="3" id="KW-0786">Thiamine pyrophosphate</keyword>
<evidence type="ECO:0000256" key="1">
    <source>
        <dbReference type="ARBA" id="ARBA00001964"/>
    </source>
</evidence>
<organism evidence="6 7">
    <name type="scientific">Methylobacterium aquaticum</name>
    <dbReference type="NCBI Taxonomy" id="270351"/>
    <lineage>
        <taxon>Bacteria</taxon>
        <taxon>Pseudomonadati</taxon>
        <taxon>Pseudomonadota</taxon>
        <taxon>Alphaproteobacteria</taxon>
        <taxon>Hyphomicrobiales</taxon>
        <taxon>Methylobacteriaceae</taxon>
        <taxon>Methylobacterium</taxon>
    </lineage>
</organism>
<dbReference type="RefSeq" id="WP_244533620.1">
    <property type="nucleotide sequence ID" value="NZ_AP014705.1"/>
</dbReference>
<dbReference type="PATRIC" id="fig|270351.10.peg.6105"/>
<dbReference type="Gene3D" id="3.40.50.970">
    <property type="match status" value="1"/>
</dbReference>
<evidence type="ECO:0000313" key="7">
    <source>
        <dbReference type="Proteomes" id="UP000061432"/>
    </source>
</evidence>
<reference evidence="7" key="2">
    <citation type="submission" date="2015-01" db="EMBL/GenBank/DDBJ databases">
        <title>Complete genome sequence of Methylobacterium aquaticum strain 22A.</title>
        <authorList>
            <person name="Tani A."/>
            <person name="Ogura Y."/>
            <person name="Hayashi T."/>
        </authorList>
    </citation>
    <scope>NUCLEOTIDE SEQUENCE [LARGE SCALE GENOMIC DNA]</scope>
    <source>
        <strain evidence="7">MA-22A</strain>
        <plasmid evidence="7">Plasmid pMaq22A_1p DNA</plasmid>
    </source>
</reference>
<evidence type="ECO:0000256" key="2">
    <source>
        <dbReference type="ARBA" id="ARBA00007131"/>
    </source>
</evidence>
<proteinExistence type="inferred from homology"/>
<dbReference type="PANTHER" id="PTHR47514">
    <property type="entry name" value="TRANSKETOLASE N-TERMINAL SECTION-RELATED"/>
    <property type="match status" value="1"/>
</dbReference>
<dbReference type="InterPro" id="IPR029061">
    <property type="entry name" value="THDP-binding"/>
</dbReference>
<evidence type="ECO:0000256" key="4">
    <source>
        <dbReference type="SAM" id="MobiDB-lite"/>
    </source>
</evidence>
<reference evidence="6 7" key="1">
    <citation type="journal article" date="2015" name="Genome Announc.">
        <title>Complete Genome Sequence of Methylobacterium aquaticum Strain 22A, Isolated from Racomitrium japonicum Moss.</title>
        <authorList>
            <person name="Tani A."/>
            <person name="Ogura Y."/>
            <person name="Hayashi T."/>
            <person name="Kimbara K."/>
        </authorList>
    </citation>
    <scope>NUCLEOTIDE SEQUENCE [LARGE SCALE GENOMIC DNA]</scope>
    <source>
        <strain evidence="6 7">MA-22A</strain>
        <plasmid evidence="7">Plasmid pMaq22A_1p DNA</plasmid>
    </source>
</reference>
<dbReference type="InterPro" id="IPR005474">
    <property type="entry name" value="Transketolase_N"/>
</dbReference>
<evidence type="ECO:0000256" key="3">
    <source>
        <dbReference type="ARBA" id="ARBA00023052"/>
    </source>
</evidence>
<feature type="region of interest" description="Disordered" evidence="4">
    <location>
        <begin position="1"/>
        <end position="26"/>
    </location>
</feature>
<comment type="cofactor">
    <cofactor evidence="1">
        <name>thiamine diphosphate</name>
        <dbReference type="ChEBI" id="CHEBI:58937"/>
    </cofactor>
</comment>
<comment type="similarity">
    <text evidence="2">Belongs to the transketolase family.</text>
</comment>
<evidence type="ECO:0000313" key="6">
    <source>
        <dbReference type="EMBL" id="BAQ49070.1"/>
    </source>
</evidence>
<sequence>MARHGHILRAESRPPGTVATASPPAPQPGLLAPGLLTLARWRLLAMHRTADVGHLGGNLSALDAMMLVHHELLGEADRFVLSKGHAAGALYVTLWSRGLIADAELDSFHGEGTRLPGHPPARGLPGSRFGTGSLGHGLSLAAGLALAARLQHRTGRVFCLTSDGEWQEGSTFEALIFCAHQRLANLTILIDHNRLQGFGTTGEVASLDPIGRTLAGFAVEIREADGHDLAAMRLALAPGTDRPVVVVLHTVKGRGVPAIEGRLDSHYLPLTEAQYLAAILGTPEAMSGETATGESA</sequence>
<keyword evidence="6" id="KW-0614">Plasmid</keyword>
<evidence type="ECO:0000259" key="5">
    <source>
        <dbReference type="Pfam" id="PF00456"/>
    </source>
</evidence>
<dbReference type="EMBL" id="AP014705">
    <property type="protein sequence ID" value="BAQ49070.1"/>
    <property type="molecule type" value="Genomic_DNA"/>
</dbReference>
<dbReference type="PANTHER" id="PTHR47514:SF1">
    <property type="entry name" value="TRANSKETOLASE N-TERMINAL SECTION-RELATED"/>
    <property type="match status" value="1"/>
</dbReference>
<dbReference type="AlphaFoldDB" id="A0A0C6G039"/>
<dbReference type="KEGG" id="maqu:Maq22A_1p33925"/>
<accession>A0A0C6G039</accession>
<protein>
    <submittedName>
        <fullName evidence="6">Transketolase</fullName>
    </submittedName>
</protein>
<dbReference type="Pfam" id="PF00456">
    <property type="entry name" value="Transketolase_N"/>
    <property type="match status" value="1"/>
</dbReference>